<sequence length="407" mass="42738">MKDSLGVAVIGAGMAGRAHAAAYRTAPSLYDPTLPPVRLVSIADVNAGFGELAARRFGYERHDLSWQAIAEADDIDVVSVVIANSLHREVVQGLLDAGKHVLCEKPMSDTLDEARAMADHAVGAGSLARIGFTFRRTPGIAYIRDLIHSGVLGRVLHFSGRYWTDYGCSPSAPMSWRYQGGPGSGALADVGSHLSYVAEFLGGAISEVSGGRLDTVIRARPVPLGAVMGHDHGAVSDVLEPVENDDYAAFSVAFADAGGALEVSRVAAGHANSLMFEVFCENGSATFDQRRPAEIGLFLRDDPARDGFRQVILGPQHPYLAGGLAMDAPSVGFGQNDAFAYQARAFLEEVAGLPEADSLPRCATFDEGVHNMEILSAVATSAANGGAGVPVPSGTHHTDPHHGKVLS</sequence>
<organism evidence="5 6">
    <name type="scientific">Nocardioides panacis</name>
    <dbReference type="NCBI Taxonomy" id="2849501"/>
    <lineage>
        <taxon>Bacteria</taxon>
        <taxon>Bacillati</taxon>
        <taxon>Actinomycetota</taxon>
        <taxon>Actinomycetes</taxon>
        <taxon>Propionibacteriales</taxon>
        <taxon>Nocardioidaceae</taxon>
        <taxon>Nocardioides</taxon>
    </lineage>
</organism>
<dbReference type="EMBL" id="CP077062">
    <property type="protein sequence ID" value="QWZ07332.1"/>
    <property type="molecule type" value="Genomic_DNA"/>
</dbReference>
<name>A0A975SWZ1_9ACTN</name>
<dbReference type="RefSeq" id="WP_216938843.1">
    <property type="nucleotide sequence ID" value="NZ_CP077062.1"/>
</dbReference>
<dbReference type="PANTHER" id="PTHR43818">
    <property type="entry name" value="BCDNA.GH03377"/>
    <property type="match status" value="1"/>
</dbReference>
<dbReference type="AlphaFoldDB" id="A0A975SWZ1"/>
<evidence type="ECO:0000313" key="5">
    <source>
        <dbReference type="EMBL" id="QWZ07332.1"/>
    </source>
</evidence>
<feature type="compositionally biased region" description="Basic and acidic residues" evidence="2">
    <location>
        <begin position="396"/>
        <end position="407"/>
    </location>
</feature>
<evidence type="ECO:0000259" key="4">
    <source>
        <dbReference type="Pfam" id="PF22725"/>
    </source>
</evidence>
<dbReference type="Pfam" id="PF22725">
    <property type="entry name" value="GFO_IDH_MocA_C3"/>
    <property type="match status" value="1"/>
</dbReference>
<feature type="domain" description="Gfo/Idh/MocA-like oxidoreductase N-terminal" evidence="3">
    <location>
        <begin position="6"/>
        <end position="131"/>
    </location>
</feature>
<evidence type="ECO:0000259" key="3">
    <source>
        <dbReference type="Pfam" id="PF01408"/>
    </source>
</evidence>
<dbReference type="InterPro" id="IPR050463">
    <property type="entry name" value="Gfo/Idh/MocA_oxidrdct_glycsds"/>
</dbReference>
<gene>
    <name evidence="5" type="ORF">KRR39_17980</name>
</gene>
<proteinExistence type="predicted"/>
<dbReference type="Proteomes" id="UP000683575">
    <property type="component" value="Chromosome"/>
</dbReference>
<evidence type="ECO:0000313" key="6">
    <source>
        <dbReference type="Proteomes" id="UP000683575"/>
    </source>
</evidence>
<protein>
    <submittedName>
        <fullName evidence="5">Gfo/Idh/MocA family oxidoreductase</fullName>
    </submittedName>
</protein>
<keyword evidence="1" id="KW-0560">Oxidoreductase</keyword>
<feature type="region of interest" description="Disordered" evidence="2">
    <location>
        <begin position="386"/>
        <end position="407"/>
    </location>
</feature>
<dbReference type="InterPro" id="IPR000683">
    <property type="entry name" value="Gfo/Idh/MocA-like_OxRdtase_N"/>
</dbReference>
<evidence type="ECO:0000256" key="1">
    <source>
        <dbReference type="ARBA" id="ARBA00023002"/>
    </source>
</evidence>
<dbReference type="InterPro" id="IPR055170">
    <property type="entry name" value="GFO_IDH_MocA-like_dom"/>
</dbReference>
<evidence type="ECO:0000256" key="2">
    <source>
        <dbReference type="SAM" id="MobiDB-lite"/>
    </source>
</evidence>
<keyword evidence="6" id="KW-1185">Reference proteome</keyword>
<dbReference type="Pfam" id="PF01408">
    <property type="entry name" value="GFO_IDH_MocA"/>
    <property type="match status" value="1"/>
</dbReference>
<dbReference type="KEGG" id="nps:KRR39_17980"/>
<feature type="domain" description="GFO/IDH/MocA-like oxidoreductase" evidence="4">
    <location>
        <begin position="141"/>
        <end position="285"/>
    </location>
</feature>
<reference evidence="5" key="1">
    <citation type="submission" date="2021-06" db="EMBL/GenBank/DDBJ databases">
        <title>Complete genome sequence of Nocardioides sp. G188.</title>
        <authorList>
            <person name="Im W.-T."/>
        </authorList>
    </citation>
    <scope>NUCLEOTIDE SEQUENCE</scope>
    <source>
        <strain evidence="5">G188</strain>
    </source>
</reference>
<dbReference type="GO" id="GO:0016491">
    <property type="term" value="F:oxidoreductase activity"/>
    <property type="evidence" value="ECO:0007669"/>
    <property type="project" value="UniProtKB-KW"/>
</dbReference>
<dbReference type="GO" id="GO:0000166">
    <property type="term" value="F:nucleotide binding"/>
    <property type="evidence" value="ECO:0007669"/>
    <property type="project" value="InterPro"/>
</dbReference>
<dbReference type="PANTHER" id="PTHR43818:SF11">
    <property type="entry name" value="BCDNA.GH03377"/>
    <property type="match status" value="1"/>
</dbReference>
<accession>A0A975SWZ1</accession>